<proteinExistence type="predicted"/>
<dbReference type="Proteomes" id="UP001196413">
    <property type="component" value="Unassembled WGS sequence"/>
</dbReference>
<organism evidence="1 2">
    <name type="scientific">Parelaphostrongylus tenuis</name>
    <name type="common">Meningeal worm</name>
    <dbReference type="NCBI Taxonomy" id="148309"/>
    <lineage>
        <taxon>Eukaryota</taxon>
        <taxon>Metazoa</taxon>
        <taxon>Ecdysozoa</taxon>
        <taxon>Nematoda</taxon>
        <taxon>Chromadorea</taxon>
        <taxon>Rhabditida</taxon>
        <taxon>Rhabditina</taxon>
        <taxon>Rhabditomorpha</taxon>
        <taxon>Strongyloidea</taxon>
        <taxon>Metastrongylidae</taxon>
        <taxon>Parelaphostrongylus</taxon>
    </lineage>
</organism>
<dbReference type="AlphaFoldDB" id="A0AAD5N155"/>
<keyword evidence="2" id="KW-1185">Reference proteome</keyword>
<reference evidence="1" key="1">
    <citation type="submission" date="2021-06" db="EMBL/GenBank/DDBJ databases">
        <title>Parelaphostrongylus tenuis whole genome reference sequence.</title>
        <authorList>
            <person name="Garwood T.J."/>
            <person name="Larsen P.A."/>
            <person name="Fountain-Jones N.M."/>
            <person name="Garbe J.R."/>
            <person name="Macchietto M.G."/>
            <person name="Kania S.A."/>
            <person name="Gerhold R.W."/>
            <person name="Richards J.E."/>
            <person name="Wolf T.M."/>
        </authorList>
    </citation>
    <scope>NUCLEOTIDE SEQUENCE</scope>
    <source>
        <strain evidence="1">MNPRO001-30</strain>
        <tissue evidence="1">Meninges</tissue>
    </source>
</reference>
<dbReference type="EMBL" id="JAHQIW010003265">
    <property type="protein sequence ID" value="KAJ1357946.1"/>
    <property type="molecule type" value="Genomic_DNA"/>
</dbReference>
<accession>A0AAD5N155</accession>
<name>A0AAD5N155_PARTN</name>
<comment type="caution">
    <text evidence="1">The sequence shown here is derived from an EMBL/GenBank/DDBJ whole genome shotgun (WGS) entry which is preliminary data.</text>
</comment>
<evidence type="ECO:0000313" key="1">
    <source>
        <dbReference type="EMBL" id="KAJ1357946.1"/>
    </source>
</evidence>
<evidence type="ECO:0000313" key="2">
    <source>
        <dbReference type="Proteomes" id="UP001196413"/>
    </source>
</evidence>
<feature type="non-terminal residue" evidence="1">
    <location>
        <position position="1"/>
    </location>
</feature>
<protein>
    <submittedName>
        <fullName evidence="1">Uncharacterized protein</fullName>
    </submittedName>
</protein>
<gene>
    <name evidence="1" type="ORF">KIN20_016221</name>
</gene>
<sequence length="62" mass="6861">WMYPYLASTMTSDSPTHFKINAVVVPTQYATNLETSKKIECSVSLEHMTESSIDPVCIAGHV</sequence>